<dbReference type="InterPro" id="IPR001878">
    <property type="entry name" value="Znf_CCHC"/>
</dbReference>
<organism evidence="3 4">
    <name type="scientific">Microbotryum saponariae</name>
    <dbReference type="NCBI Taxonomy" id="289078"/>
    <lineage>
        <taxon>Eukaryota</taxon>
        <taxon>Fungi</taxon>
        <taxon>Dikarya</taxon>
        <taxon>Basidiomycota</taxon>
        <taxon>Pucciniomycotina</taxon>
        <taxon>Microbotryomycetes</taxon>
        <taxon>Microbotryales</taxon>
        <taxon>Microbotryaceae</taxon>
        <taxon>Microbotryum</taxon>
    </lineage>
</organism>
<dbReference type="GO" id="GO:0003676">
    <property type="term" value="F:nucleic acid binding"/>
    <property type="evidence" value="ECO:0007669"/>
    <property type="project" value="InterPro"/>
</dbReference>
<evidence type="ECO:0000259" key="2">
    <source>
        <dbReference type="SMART" id="SM00343"/>
    </source>
</evidence>
<dbReference type="Proteomes" id="UP000249723">
    <property type="component" value="Unassembled WGS sequence"/>
</dbReference>
<dbReference type="SMART" id="SM00343">
    <property type="entry name" value="ZnF_C2HC"/>
    <property type="match status" value="2"/>
</dbReference>
<dbReference type="SUPFAM" id="SSF57756">
    <property type="entry name" value="Retrovirus zinc finger-like domains"/>
    <property type="match status" value="1"/>
</dbReference>
<dbReference type="GO" id="GO:0006397">
    <property type="term" value="P:mRNA processing"/>
    <property type="evidence" value="ECO:0007669"/>
    <property type="project" value="UniProtKB-KW"/>
</dbReference>
<reference evidence="4" key="1">
    <citation type="submission" date="2016-10" db="EMBL/GenBank/DDBJ databases">
        <authorList>
            <person name="Jeantristanb JTB J.-T."/>
            <person name="Ricardo R."/>
        </authorList>
    </citation>
    <scope>NUCLEOTIDE SEQUENCE [LARGE SCALE GENOMIC DNA]</scope>
</reference>
<dbReference type="AlphaFoldDB" id="A0A2X0L2B4"/>
<keyword evidence="1" id="KW-0507">mRNA processing</keyword>
<sequence>MDTSSTLATSATPTIPAEQLAALTSLLSGLTAAASGTTAPATTSGSNRNAFPKHARLDGPKTFANWTRQLRLCLADDIRSYVLDGITPDDWTPSQRSARDVVAREILANSIDSAEVSAVLDKIPTADLTAPKIYSTLKSRYAPDDATRTLELFSRLWGFRPMPGTVGEFDSWIMDFKSVAQEIIDTKTTINDVLATLLLAIAHPSLESFKATFTDEQRTQRTLPDIDSVADRMRVQLRSTNLSNDQSALLASLSPRSVKTGMTTTPPLATGANPPIPAEQLAALTSLLSGLTAAASGTATPATTSGTTRTAFPKHARLDGAKTFANWTRQLRLCLADDIRSYVLDGIAPDDWTPSQRSARDAVAREVLANSIDSAEVSAVLDKIPTADLTAPTIYSTLKSRYAPDDATRTLELFSRLWGFRPMPGTVAEFDGWIMDFKAVAQEIIDTKTTINDVLATLLLAIAHPSLESFKASFTDEQRTQRTLPDIDSLADRMRVQLRSTNIPSTQSALLASSSSRSTRLKCLACRSPSHRVAECPTRAQHPPPGPCRSCKKKDHWSLDCKKALEDGKMLNFAPSHF</sequence>
<proteinExistence type="predicted"/>
<dbReference type="GO" id="GO:0008270">
    <property type="term" value="F:zinc ion binding"/>
    <property type="evidence" value="ECO:0007669"/>
    <property type="project" value="InterPro"/>
</dbReference>
<evidence type="ECO:0000313" key="3">
    <source>
        <dbReference type="EMBL" id="SCZ89703.1"/>
    </source>
</evidence>
<dbReference type="InterPro" id="IPR036875">
    <property type="entry name" value="Znf_CCHC_sf"/>
</dbReference>
<protein>
    <submittedName>
        <fullName evidence="3">BZ3500_MvSof-1268-A1-R1_Chr1-3g01523 protein</fullName>
    </submittedName>
</protein>
<evidence type="ECO:0000313" key="4">
    <source>
        <dbReference type="Proteomes" id="UP000249723"/>
    </source>
</evidence>
<feature type="domain" description="CCHC-type" evidence="2">
    <location>
        <begin position="547"/>
        <end position="563"/>
    </location>
</feature>
<accession>A0A2X0L2B4</accession>
<name>A0A2X0L2B4_9BASI</name>
<evidence type="ECO:0000256" key="1">
    <source>
        <dbReference type="ARBA" id="ARBA00022664"/>
    </source>
</evidence>
<gene>
    <name evidence="3" type="ORF">BZ3500_MVSOF-1268-A1-R1_CHR1-3G01523</name>
</gene>
<keyword evidence="4" id="KW-1185">Reference proteome</keyword>
<dbReference type="EMBL" id="FMWP01000014">
    <property type="protein sequence ID" value="SCZ89703.1"/>
    <property type="molecule type" value="Genomic_DNA"/>
</dbReference>
<feature type="domain" description="CCHC-type" evidence="2">
    <location>
        <begin position="522"/>
        <end position="538"/>
    </location>
</feature>
<dbReference type="Gene3D" id="4.10.60.10">
    <property type="entry name" value="Zinc finger, CCHC-type"/>
    <property type="match status" value="1"/>
</dbReference>
<dbReference type="STRING" id="289078.A0A2X0L2B4"/>